<dbReference type="Pfam" id="PF07690">
    <property type="entry name" value="MFS_1"/>
    <property type="match status" value="1"/>
</dbReference>
<organism evidence="10 11">
    <name type="scientific">Exidia glandulosa HHB12029</name>
    <dbReference type="NCBI Taxonomy" id="1314781"/>
    <lineage>
        <taxon>Eukaryota</taxon>
        <taxon>Fungi</taxon>
        <taxon>Dikarya</taxon>
        <taxon>Basidiomycota</taxon>
        <taxon>Agaricomycotina</taxon>
        <taxon>Agaricomycetes</taxon>
        <taxon>Auriculariales</taxon>
        <taxon>Exidiaceae</taxon>
        <taxon>Exidia</taxon>
    </lineage>
</organism>
<dbReference type="OrthoDB" id="440553at2759"/>
<feature type="transmembrane region" description="Helical" evidence="7">
    <location>
        <begin position="69"/>
        <end position="86"/>
    </location>
</feature>
<keyword evidence="11" id="KW-1185">Reference proteome</keyword>
<accession>A0A165FPL8</accession>
<evidence type="ECO:0000256" key="6">
    <source>
        <dbReference type="ARBA" id="ARBA00023180"/>
    </source>
</evidence>
<reference evidence="10 11" key="1">
    <citation type="journal article" date="2016" name="Mol. Biol. Evol.">
        <title>Comparative Genomics of Early-Diverging Mushroom-Forming Fungi Provides Insights into the Origins of Lignocellulose Decay Capabilities.</title>
        <authorList>
            <person name="Nagy L.G."/>
            <person name="Riley R."/>
            <person name="Tritt A."/>
            <person name="Adam C."/>
            <person name="Daum C."/>
            <person name="Floudas D."/>
            <person name="Sun H."/>
            <person name="Yadav J.S."/>
            <person name="Pangilinan J."/>
            <person name="Larsson K.H."/>
            <person name="Matsuura K."/>
            <person name="Barry K."/>
            <person name="Labutti K."/>
            <person name="Kuo R."/>
            <person name="Ohm R.A."/>
            <person name="Bhattacharya S.S."/>
            <person name="Shirouzu T."/>
            <person name="Yoshinaga Y."/>
            <person name="Martin F.M."/>
            <person name="Grigoriev I.V."/>
            <person name="Hibbett D.S."/>
        </authorList>
    </citation>
    <scope>NUCLEOTIDE SEQUENCE [LARGE SCALE GENOMIC DNA]</scope>
    <source>
        <strain evidence="10 11">HHB12029</strain>
    </source>
</reference>
<keyword evidence="5 7" id="KW-0472">Membrane</keyword>
<name>A0A165FPL8_EXIGL</name>
<evidence type="ECO:0000259" key="9">
    <source>
        <dbReference type="PROSITE" id="PS50850"/>
    </source>
</evidence>
<keyword evidence="6" id="KW-0325">Glycoprotein</keyword>
<evidence type="ECO:0000256" key="1">
    <source>
        <dbReference type="ARBA" id="ARBA00004141"/>
    </source>
</evidence>
<dbReference type="STRING" id="1314781.A0A165FPL8"/>
<sequence>MILVALSGLTSLLSPLTANIYLPALPVLSEEFHKSIELINLTVTAYMVFQGVAPMALGPLADAKGRRTAFIVCMCILTVSCIGIALTPTSAYWLLVVLRCVQAAGSASTIAIGAGVIVDIVTPEQRGSFLGLSLIGPMVGPAVGPIIGGVLAEHLGWRSIFWFLAIFAASVAIILVLVYPETLRSLVGNGTVYPPWYGRPVFPFLTHYATHEKVPKPAIRRARNPFLVFKQLDVCILLAGNAVVNSLFYAVATTASPLFTENYPELSETDIGLTFLAIGGGMFAGTIFAGRLLDRSWRRAGGPQTRNIPLEFPTERVRLSISPLYLALMCAASVGYGWAVQNGVHLAVPLILHFIIGYTAISLLNVQQTLLLDSFSSAGSSITAASNLARCVTAAGLVSFVDIMVRKLGAGWTFVLLGLLAAVLMGTLLFLAVRVGPKWRRKRTEAQAAAQ</sequence>
<dbReference type="GO" id="GO:0015137">
    <property type="term" value="F:citrate transmembrane transporter activity"/>
    <property type="evidence" value="ECO:0007669"/>
    <property type="project" value="UniProtKB-ARBA"/>
</dbReference>
<evidence type="ECO:0000256" key="2">
    <source>
        <dbReference type="ARBA" id="ARBA00022448"/>
    </source>
</evidence>
<feature type="transmembrane region" description="Helical" evidence="7">
    <location>
        <begin position="160"/>
        <end position="179"/>
    </location>
</feature>
<dbReference type="GO" id="GO:0140115">
    <property type="term" value="P:export across plasma membrane"/>
    <property type="evidence" value="ECO:0007669"/>
    <property type="project" value="UniProtKB-ARBA"/>
</dbReference>
<feature type="transmembrane region" description="Helical" evidence="7">
    <location>
        <begin position="129"/>
        <end position="148"/>
    </location>
</feature>
<feature type="transmembrane region" description="Helical" evidence="7">
    <location>
        <begin position="324"/>
        <end position="340"/>
    </location>
</feature>
<dbReference type="Proteomes" id="UP000077266">
    <property type="component" value="Unassembled WGS sequence"/>
</dbReference>
<dbReference type="GO" id="GO:0005886">
    <property type="term" value="C:plasma membrane"/>
    <property type="evidence" value="ECO:0007669"/>
    <property type="project" value="TreeGrafter"/>
</dbReference>
<dbReference type="PANTHER" id="PTHR23502:SF51">
    <property type="entry name" value="QUINIDINE RESISTANCE PROTEIN 1-RELATED"/>
    <property type="match status" value="1"/>
</dbReference>
<feature type="transmembrane region" description="Helical" evidence="7">
    <location>
        <begin position="271"/>
        <end position="293"/>
    </location>
</feature>
<dbReference type="AlphaFoldDB" id="A0A165FPL8"/>
<feature type="chain" id="PRO_5007857783" evidence="8">
    <location>
        <begin position="19"/>
        <end position="451"/>
    </location>
</feature>
<evidence type="ECO:0000313" key="11">
    <source>
        <dbReference type="Proteomes" id="UP000077266"/>
    </source>
</evidence>
<feature type="transmembrane region" description="Helical" evidence="7">
    <location>
        <begin position="387"/>
        <end position="405"/>
    </location>
</feature>
<dbReference type="SUPFAM" id="SSF103473">
    <property type="entry name" value="MFS general substrate transporter"/>
    <property type="match status" value="1"/>
</dbReference>
<evidence type="ECO:0000256" key="7">
    <source>
        <dbReference type="SAM" id="Phobius"/>
    </source>
</evidence>
<feature type="transmembrane region" description="Helical" evidence="7">
    <location>
        <begin position="346"/>
        <end position="366"/>
    </location>
</feature>
<feature type="transmembrane region" description="Helical" evidence="7">
    <location>
        <begin position="38"/>
        <end position="57"/>
    </location>
</feature>
<dbReference type="InParanoid" id="A0A165FPL8"/>
<evidence type="ECO:0000256" key="5">
    <source>
        <dbReference type="ARBA" id="ARBA00023136"/>
    </source>
</evidence>
<evidence type="ECO:0000256" key="4">
    <source>
        <dbReference type="ARBA" id="ARBA00022989"/>
    </source>
</evidence>
<dbReference type="Gene3D" id="1.20.1720.10">
    <property type="entry name" value="Multidrug resistance protein D"/>
    <property type="match status" value="1"/>
</dbReference>
<feature type="transmembrane region" description="Helical" evidence="7">
    <location>
        <begin position="226"/>
        <end position="251"/>
    </location>
</feature>
<keyword evidence="3 7" id="KW-0812">Transmembrane</keyword>
<dbReference type="PRINTS" id="PR01035">
    <property type="entry name" value="TCRTETA"/>
</dbReference>
<dbReference type="EMBL" id="KV426075">
    <property type="protein sequence ID" value="KZV89327.1"/>
    <property type="molecule type" value="Genomic_DNA"/>
</dbReference>
<evidence type="ECO:0000256" key="8">
    <source>
        <dbReference type="SAM" id="SignalP"/>
    </source>
</evidence>
<feature type="transmembrane region" description="Helical" evidence="7">
    <location>
        <begin position="411"/>
        <end position="433"/>
    </location>
</feature>
<evidence type="ECO:0000256" key="3">
    <source>
        <dbReference type="ARBA" id="ARBA00022692"/>
    </source>
</evidence>
<evidence type="ECO:0000313" key="10">
    <source>
        <dbReference type="EMBL" id="KZV89327.1"/>
    </source>
</evidence>
<comment type="subcellular location">
    <subcellularLocation>
        <location evidence="1">Membrane</location>
        <topology evidence="1">Multi-pass membrane protein</topology>
    </subcellularLocation>
</comment>
<feature type="transmembrane region" description="Helical" evidence="7">
    <location>
        <begin position="92"/>
        <end position="117"/>
    </location>
</feature>
<dbReference type="PROSITE" id="PS50850">
    <property type="entry name" value="MFS"/>
    <property type="match status" value="1"/>
</dbReference>
<protein>
    <submittedName>
        <fullName evidence="10">MFS general substrate transporter</fullName>
    </submittedName>
</protein>
<keyword evidence="4 7" id="KW-1133">Transmembrane helix</keyword>
<gene>
    <name evidence="10" type="ORF">EXIGLDRAFT_650296</name>
</gene>
<feature type="signal peptide" evidence="8">
    <location>
        <begin position="1"/>
        <end position="18"/>
    </location>
</feature>
<dbReference type="InterPro" id="IPR036259">
    <property type="entry name" value="MFS_trans_sf"/>
</dbReference>
<dbReference type="InterPro" id="IPR001958">
    <property type="entry name" value="Tet-R_TetA/multi-R_MdtG-like"/>
</dbReference>
<keyword evidence="8" id="KW-0732">Signal</keyword>
<proteinExistence type="predicted"/>
<dbReference type="InterPro" id="IPR020846">
    <property type="entry name" value="MFS_dom"/>
</dbReference>
<dbReference type="FunFam" id="1.20.1250.20:FF:000172">
    <property type="entry name" value="MFS multidrug resistance transporter"/>
    <property type="match status" value="1"/>
</dbReference>
<keyword evidence="2" id="KW-0813">Transport</keyword>
<dbReference type="InterPro" id="IPR011701">
    <property type="entry name" value="MFS"/>
</dbReference>
<dbReference type="PANTHER" id="PTHR23502">
    <property type="entry name" value="MAJOR FACILITATOR SUPERFAMILY"/>
    <property type="match status" value="1"/>
</dbReference>
<dbReference type="FunFam" id="1.20.1720.10:FF:000009">
    <property type="entry name" value="MFS multidrug transporter"/>
    <property type="match status" value="1"/>
</dbReference>
<feature type="domain" description="Major facilitator superfamily (MFS) profile" evidence="9">
    <location>
        <begin position="3"/>
        <end position="436"/>
    </location>
</feature>